<dbReference type="AlphaFoldDB" id="K6E2V6"/>
<dbReference type="PATRIC" id="fig|1131731.3.peg.1770"/>
<accession>K6E2V6</accession>
<sequence>MSNVDVQKTSTGFVVKKLPEPPTTEERVTQLEQDNVSTMLAVTEVYEQNMNSDAQREQEGIETMLALTEMYETILTQQAKIDELEAKLNGGAA</sequence>
<dbReference type="RefSeq" id="WP_003330962.1">
    <property type="nucleotide sequence ID" value="NZ_AJLR01000046.1"/>
</dbReference>
<gene>
    <name evidence="1" type="ORF">BAZO_08476</name>
</gene>
<proteinExistence type="predicted"/>
<dbReference type="Proteomes" id="UP000006315">
    <property type="component" value="Unassembled WGS sequence"/>
</dbReference>
<reference evidence="1 2" key="1">
    <citation type="journal article" date="2012" name="Front. Microbiol.">
        <title>Redundancy and modularity in membrane-associated dissimilatory nitrate reduction in Bacillus.</title>
        <authorList>
            <person name="Heylen K."/>
            <person name="Keltjens J."/>
        </authorList>
    </citation>
    <scope>NUCLEOTIDE SEQUENCE [LARGE SCALE GENOMIC DNA]</scope>
    <source>
        <strain evidence="1 2">LMG 9581</strain>
    </source>
</reference>
<keyword evidence="2" id="KW-1185">Reference proteome</keyword>
<comment type="caution">
    <text evidence="1">The sequence shown here is derived from an EMBL/GenBank/DDBJ whole genome shotgun (WGS) entry which is preliminary data.</text>
</comment>
<name>K6E2V6_SCHAZ</name>
<evidence type="ECO:0000313" key="1">
    <source>
        <dbReference type="EMBL" id="EKN67511.1"/>
    </source>
</evidence>
<dbReference type="EMBL" id="AJLR01000046">
    <property type="protein sequence ID" value="EKN67511.1"/>
    <property type="molecule type" value="Genomic_DNA"/>
</dbReference>
<organism evidence="1 2">
    <name type="scientific">Schinkia azotoformans LMG 9581</name>
    <dbReference type="NCBI Taxonomy" id="1131731"/>
    <lineage>
        <taxon>Bacteria</taxon>
        <taxon>Bacillati</taxon>
        <taxon>Bacillota</taxon>
        <taxon>Bacilli</taxon>
        <taxon>Bacillales</taxon>
        <taxon>Bacillaceae</taxon>
        <taxon>Calidifontibacillus/Schinkia group</taxon>
        <taxon>Schinkia</taxon>
    </lineage>
</organism>
<dbReference type="STRING" id="1131731.BAZO_08476"/>
<protein>
    <submittedName>
        <fullName evidence="1">Uncharacterized protein</fullName>
    </submittedName>
</protein>
<evidence type="ECO:0000313" key="2">
    <source>
        <dbReference type="Proteomes" id="UP000006315"/>
    </source>
</evidence>